<feature type="compositionally biased region" description="Polar residues" evidence="4">
    <location>
        <begin position="506"/>
        <end position="519"/>
    </location>
</feature>
<feature type="region of interest" description="Disordered" evidence="4">
    <location>
        <begin position="438"/>
        <end position="468"/>
    </location>
</feature>
<dbReference type="Gene3D" id="3.30.1370.10">
    <property type="entry name" value="K Homology domain, type 1"/>
    <property type="match status" value="1"/>
</dbReference>
<feature type="region of interest" description="Disordered" evidence="4">
    <location>
        <begin position="506"/>
        <end position="537"/>
    </location>
</feature>
<dbReference type="Gramene" id="Pp3c2_16330V3.1">
    <property type="protein sequence ID" value="Pp3c2_16330V3.1"/>
    <property type="gene ID" value="Pp3c2_16330"/>
</dbReference>
<dbReference type="EnsemblPlants" id="Pp3c2_16330V3.3">
    <property type="protein sequence ID" value="Pp3c2_16330V3.3"/>
    <property type="gene ID" value="Pp3c2_16330"/>
</dbReference>
<feature type="compositionally biased region" description="Low complexity" evidence="4">
    <location>
        <begin position="438"/>
        <end position="449"/>
    </location>
</feature>
<dbReference type="SMART" id="SM00343">
    <property type="entry name" value="ZnF_C2HC"/>
    <property type="match status" value="1"/>
</dbReference>
<dbReference type="Gene3D" id="4.10.60.10">
    <property type="entry name" value="Zinc finger, CCHC-type"/>
    <property type="match status" value="1"/>
</dbReference>
<dbReference type="SUPFAM" id="SSF54791">
    <property type="entry name" value="Eukaryotic type KH-domain (KH-domain type I)"/>
    <property type="match status" value="1"/>
</dbReference>
<dbReference type="InterPro" id="IPR004087">
    <property type="entry name" value="KH_dom"/>
</dbReference>
<dbReference type="EnsemblPlants" id="Pp3c2_16330V3.2">
    <property type="protein sequence ID" value="Pp3c2_16330V3.2"/>
    <property type="gene ID" value="Pp3c2_16330"/>
</dbReference>
<dbReference type="Gramene" id="Pp3c2_16330V3.3">
    <property type="protein sequence ID" value="Pp3c2_16330V3.3"/>
    <property type="gene ID" value="Pp3c2_16330"/>
</dbReference>
<dbReference type="PROSITE" id="PS50158">
    <property type="entry name" value="ZF_CCHC"/>
    <property type="match status" value="1"/>
</dbReference>
<dbReference type="SMART" id="SM00322">
    <property type="entry name" value="KH"/>
    <property type="match status" value="1"/>
</dbReference>
<dbReference type="Gramene" id="Pp3c2_16330V3.6">
    <property type="protein sequence ID" value="Pp3c2_16330V3.6"/>
    <property type="gene ID" value="Pp3c2_16330"/>
</dbReference>
<keyword evidence="1" id="KW-0863">Zinc-finger</keyword>
<feature type="compositionally biased region" description="Low complexity" evidence="4">
    <location>
        <begin position="24"/>
        <end position="39"/>
    </location>
</feature>
<reference evidence="6 8" key="2">
    <citation type="journal article" date="2018" name="Plant J.">
        <title>The Physcomitrella patens chromosome-scale assembly reveals moss genome structure and evolution.</title>
        <authorList>
            <person name="Lang D."/>
            <person name="Ullrich K.K."/>
            <person name="Murat F."/>
            <person name="Fuchs J."/>
            <person name="Jenkins J."/>
            <person name="Haas F.B."/>
            <person name="Piednoel M."/>
            <person name="Gundlach H."/>
            <person name="Van Bel M."/>
            <person name="Meyberg R."/>
            <person name="Vives C."/>
            <person name="Morata J."/>
            <person name="Symeonidi A."/>
            <person name="Hiss M."/>
            <person name="Muchero W."/>
            <person name="Kamisugi Y."/>
            <person name="Saleh O."/>
            <person name="Blanc G."/>
            <person name="Decker E.L."/>
            <person name="van Gessel N."/>
            <person name="Grimwood J."/>
            <person name="Hayes R.D."/>
            <person name="Graham S.W."/>
            <person name="Gunter L.E."/>
            <person name="McDaniel S.F."/>
            <person name="Hoernstein S.N.W."/>
            <person name="Larsson A."/>
            <person name="Li F.W."/>
            <person name="Perroud P.F."/>
            <person name="Phillips J."/>
            <person name="Ranjan P."/>
            <person name="Rokshar D.S."/>
            <person name="Rothfels C.J."/>
            <person name="Schneider L."/>
            <person name="Shu S."/>
            <person name="Stevenson D.W."/>
            <person name="Thummler F."/>
            <person name="Tillich M."/>
            <person name="Villarreal Aguilar J.C."/>
            <person name="Widiez T."/>
            <person name="Wong G.K."/>
            <person name="Wymore A."/>
            <person name="Zhang Y."/>
            <person name="Zimmer A.D."/>
            <person name="Quatrano R.S."/>
            <person name="Mayer K.F.X."/>
            <person name="Goodstein D."/>
            <person name="Casacuberta J.M."/>
            <person name="Vandepoele K."/>
            <person name="Reski R."/>
            <person name="Cuming A.C."/>
            <person name="Tuskan G.A."/>
            <person name="Maumus F."/>
            <person name="Salse J."/>
            <person name="Schmutz J."/>
            <person name="Rensing S.A."/>
        </authorList>
    </citation>
    <scope>NUCLEOTIDE SEQUENCE [LARGE SCALE GENOMIC DNA]</scope>
    <source>
        <strain evidence="7 8">cv. Gransden 2004</strain>
    </source>
</reference>
<dbReference type="Proteomes" id="UP000006727">
    <property type="component" value="Chromosome 2"/>
</dbReference>
<dbReference type="PANTHER" id="PTHR34210">
    <property type="entry name" value="OS01G0252900 PROTEIN"/>
    <property type="match status" value="1"/>
</dbReference>
<dbReference type="EnsemblPlants" id="Pp3c2_16330V3.1">
    <property type="protein sequence ID" value="Pp3c2_16330V3.1"/>
    <property type="gene ID" value="Pp3c2_16330"/>
</dbReference>
<dbReference type="EnsemblPlants" id="Pp3c2_16330V3.6">
    <property type="protein sequence ID" value="Pp3c2_16330V3.6"/>
    <property type="gene ID" value="Pp3c2_16330"/>
</dbReference>
<dbReference type="FunCoup" id="A0A2K1L1T3">
    <property type="interactions" value="2558"/>
</dbReference>
<dbReference type="RefSeq" id="XP_073395797.1">
    <property type="nucleotide sequence ID" value="XM_073539696.1"/>
</dbReference>
<dbReference type="Gramene" id="Pp3c2_16330V3.2">
    <property type="protein sequence ID" value="Pp3c2_16330V3.2"/>
    <property type="gene ID" value="Pp3c2_16330"/>
</dbReference>
<evidence type="ECO:0000256" key="3">
    <source>
        <dbReference type="SAM" id="Coils"/>
    </source>
</evidence>
<reference evidence="7" key="3">
    <citation type="submission" date="2020-12" db="UniProtKB">
        <authorList>
            <consortium name="EnsemblPlants"/>
        </authorList>
    </citation>
    <scope>IDENTIFICATION</scope>
</reference>
<protein>
    <recommendedName>
        <fullName evidence="5">CCHC-type domain-containing protein</fullName>
    </recommendedName>
</protein>
<feature type="region of interest" description="Disordered" evidence="4">
    <location>
        <begin position="24"/>
        <end position="71"/>
    </location>
</feature>
<dbReference type="PROSITE" id="PS50084">
    <property type="entry name" value="KH_TYPE_1"/>
    <property type="match status" value="1"/>
</dbReference>
<dbReference type="EnsemblPlants" id="Pp3c2_16330V3.5">
    <property type="protein sequence ID" value="Pp3c2_16330V3.5"/>
    <property type="gene ID" value="Pp3c2_16330"/>
</dbReference>
<gene>
    <name evidence="7" type="primary">LOC112278775</name>
    <name evidence="6" type="ORF">PHYPA_002768</name>
</gene>
<feature type="domain" description="CCHC-type" evidence="5">
    <location>
        <begin position="99"/>
        <end position="113"/>
    </location>
</feature>
<dbReference type="CDD" id="cd02393">
    <property type="entry name" value="KH-I_PNPase"/>
    <property type="match status" value="1"/>
</dbReference>
<keyword evidence="8" id="KW-1185">Reference proteome</keyword>
<evidence type="ECO:0000256" key="2">
    <source>
        <dbReference type="PROSITE-ProRule" id="PRU00117"/>
    </source>
</evidence>
<evidence type="ECO:0000313" key="8">
    <source>
        <dbReference type="Proteomes" id="UP000006727"/>
    </source>
</evidence>
<evidence type="ECO:0000256" key="1">
    <source>
        <dbReference type="PROSITE-ProRule" id="PRU00047"/>
    </source>
</evidence>
<dbReference type="GO" id="GO:0003723">
    <property type="term" value="F:RNA binding"/>
    <property type="evidence" value="ECO:0007669"/>
    <property type="project" value="UniProtKB-UniRule"/>
</dbReference>
<feature type="region of interest" description="Disordered" evidence="4">
    <location>
        <begin position="288"/>
        <end position="315"/>
    </location>
</feature>
<dbReference type="PANTHER" id="PTHR34210:SF3">
    <property type="entry name" value="CCHC-TYPE DOMAIN-CONTAINING PROTEIN"/>
    <property type="match status" value="1"/>
</dbReference>
<dbReference type="InterPro" id="IPR004088">
    <property type="entry name" value="KH_dom_type_1"/>
</dbReference>
<dbReference type="InterPro" id="IPR036612">
    <property type="entry name" value="KH_dom_type_1_sf"/>
</dbReference>
<dbReference type="RefSeq" id="XP_073395786.1">
    <property type="nucleotide sequence ID" value="XM_073539685.1"/>
</dbReference>
<keyword evidence="2" id="KW-0694">RNA-binding</keyword>
<feature type="coiled-coil region" evidence="3">
    <location>
        <begin position="342"/>
        <end position="409"/>
    </location>
</feature>
<reference evidence="6 8" key="1">
    <citation type="journal article" date="2008" name="Science">
        <title>The Physcomitrella genome reveals evolutionary insights into the conquest of land by plants.</title>
        <authorList>
            <person name="Rensing S."/>
            <person name="Lang D."/>
            <person name="Zimmer A."/>
            <person name="Terry A."/>
            <person name="Salamov A."/>
            <person name="Shapiro H."/>
            <person name="Nishiyama T."/>
            <person name="Perroud P.-F."/>
            <person name="Lindquist E."/>
            <person name="Kamisugi Y."/>
            <person name="Tanahashi T."/>
            <person name="Sakakibara K."/>
            <person name="Fujita T."/>
            <person name="Oishi K."/>
            <person name="Shin-I T."/>
            <person name="Kuroki Y."/>
            <person name="Toyoda A."/>
            <person name="Suzuki Y."/>
            <person name="Hashimoto A."/>
            <person name="Yamaguchi K."/>
            <person name="Sugano A."/>
            <person name="Kohara Y."/>
            <person name="Fujiyama A."/>
            <person name="Anterola A."/>
            <person name="Aoki S."/>
            <person name="Ashton N."/>
            <person name="Barbazuk W.B."/>
            <person name="Barker E."/>
            <person name="Bennetzen J."/>
            <person name="Bezanilla M."/>
            <person name="Blankenship R."/>
            <person name="Cho S.H."/>
            <person name="Dutcher S."/>
            <person name="Estelle M."/>
            <person name="Fawcett J.A."/>
            <person name="Gundlach H."/>
            <person name="Hanada K."/>
            <person name="Heyl A."/>
            <person name="Hicks K.A."/>
            <person name="Hugh J."/>
            <person name="Lohr M."/>
            <person name="Mayer K."/>
            <person name="Melkozernov A."/>
            <person name="Murata T."/>
            <person name="Nelson D."/>
            <person name="Pils B."/>
            <person name="Prigge M."/>
            <person name="Reiss B."/>
            <person name="Renner T."/>
            <person name="Rombauts S."/>
            <person name="Rushton P."/>
            <person name="Sanderfoot A."/>
            <person name="Schween G."/>
            <person name="Shiu S.-H."/>
            <person name="Stueber K."/>
            <person name="Theodoulou F.L."/>
            <person name="Tu H."/>
            <person name="Van de Peer Y."/>
            <person name="Verrier P.J."/>
            <person name="Waters E."/>
            <person name="Wood A."/>
            <person name="Yang L."/>
            <person name="Cove D."/>
            <person name="Cuming A."/>
            <person name="Hasebe M."/>
            <person name="Lucas S."/>
            <person name="Mishler D.B."/>
            <person name="Reski R."/>
            <person name="Grigoriev I."/>
            <person name="Quatrano R.S."/>
            <person name="Boore J.L."/>
        </authorList>
    </citation>
    <scope>NUCLEOTIDE SEQUENCE [LARGE SCALE GENOMIC DNA]</scope>
    <source>
        <strain evidence="7 8">cv. Gransden 2004</strain>
    </source>
</reference>
<dbReference type="InterPro" id="IPR036875">
    <property type="entry name" value="Znf_CCHC_sf"/>
</dbReference>
<dbReference type="InterPro" id="IPR001878">
    <property type="entry name" value="Znf_CCHC"/>
</dbReference>
<accession>A0A2K1L1T3</accession>
<proteinExistence type="predicted"/>
<dbReference type="GO" id="GO:0008270">
    <property type="term" value="F:zinc ion binding"/>
    <property type="evidence" value="ECO:0007669"/>
    <property type="project" value="UniProtKB-KW"/>
</dbReference>
<dbReference type="SUPFAM" id="SSF57756">
    <property type="entry name" value="Retrovirus zinc finger-like domains"/>
    <property type="match status" value="1"/>
</dbReference>
<organism evidence="6">
    <name type="scientific">Physcomitrium patens</name>
    <name type="common">Spreading-leaved earth moss</name>
    <name type="synonym">Physcomitrella patens</name>
    <dbReference type="NCBI Taxonomy" id="3218"/>
    <lineage>
        <taxon>Eukaryota</taxon>
        <taxon>Viridiplantae</taxon>
        <taxon>Streptophyta</taxon>
        <taxon>Embryophyta</taxon>
        <taxon>Bryophyta</taxon>
        <taxon>Bryophytina</taxon>
        <taxon>Bryopsida</taxon>
        <taxon>Funariidae</taxon>
        <taxon>Funariales</taxon>
        <taxon>Funariaceae</taxon>
        <taxon>Physcomitrium</taxon>
    </lineage>
</organism>
<evidence type="ECO:0000313" key="7">
    <source>
        <dbReference type="EnsemblPlants" id="Pp3c2_16330V3.1"/>
    </source>
</evidence>
<keyword evidence="3" id="KW-0175">Coiled coil</keyword>
<dbReference type="EMBL" id="ABEU02000002">
    <property type="protein sequence ID" value="PNR59976.1"/>
    <property type="molecule type" value="Genomic_DNA"/>
</dbReference>
<dbReference type="Pfam" id="PF00013">
    <property type="entry name" value="KH_1"/>
    <property type="match status" value="1"/>
</dbReference>
<keyword evidence="1" id="KW-0479">Metal-binding</keyword>
<evidence type="ECO:0000313" key="6">
    <source>
        <dbReference type="EMBL" id="PNR59976.1"/>
    </source>
</evidence>
<evidence type="ECO:0000259" key="5">
    <source>
        <dbReference type="PROSITE" id="PS50158"/>
    </source>
</evidence>
<dbReference type="GeneID" id="112278775"/>
<keyword evidence="1" id="KW-0862">Zinc</keyword>
<dbReference type="Gramene" id="Pp3c2_16330V3.5">
    <property type="protein sequence ID" value="Pp3c2_16330V3.5"/>
    <property type="gene ID" value="Pp3c2_16330"/>
</dbReference>
<dbReference type="Gramene" id="Pp3c2_16330V3.4">
    <property type="protein sequence ID" value="Pp3c2_16330V3.4"/>
    <property type="gene ID" value="Pp3c2_16330"/>
</dbReference>
<name>A0A2K1L1T3_PHYPA</name>
<feature type="compositionally biased region" description="Polar residues" evidence="4">
    <location>
        <begin position="291"/>
        <end position="301"/>
    </location>
</feature>
<evidence type="ECO:0000256" key="4">
    <source>
        <dbReference type="SAM" id="MobiDB-lite"/>
    </source>
</evidence>
<dbReference type="EnsemblPlants" id="Pp3c2_16330V3.4">
    <property type="protein sequence ID" value="Pp3c2_16330V3.4"/>
    <property type="gene ID" value="Pp3c2_16330"/>
</dbReference>
<sequence length="557" mass="62444">MADELDDDRDEEWFKEVYGTEYIGPPRAAGAMRRGAEPALPKVVNKRAPNPSDSEEDDEPRDPNAVPTDFTSREAKVWEAKAKAVERNWKRRKEEELTCRLCGEVGHFAQGCPTTLGGNRKPGEIVERISLRDKRLKPRIIGTGGAIIQGIEKETGCRLKVEDNLTVGNGTFFVKITGPDRVAVKMAVTSVNKLVDQVEDEWKQQAGPRKLQGRDRERDRGGIYLGGNAALSSINAGQMQHIGVKRHQHDNNVLGGTVRRGDLITPPLDEEKRTIEHIASQLEARRHWETVSGSSQQSLNGSYKEGRSASGVGSLAPTLPGKVDGGSAYYPDCALSYPRQAEQELEMELEYDVQSLDELERRFLEETIEITKDQNKEEDKENSRHRETLREIQEQFQQKMTKLRAKQAKQREDFLRAEAHMRYQTPISNYSHYQYGGSGGSVQSASSCGRPTSNYLDPLPSRSVSAYSDPIPQYEGSYDSSYDKVYEQNPTEPLQAIRATSYDSYTEAPYSSGSTSYNRKQGYGKPGYDNSNVYNKSQVYDTKPYSYGTAAQYPAYG</sequence>
<dbReference type="OrthoDB" id="2020539at2759"/>
<dbReference type="PaxDb" id="3218-PP1S30_353V6.1"/>
<dbReference type="AlphaFoldDB" id="A0A2K1L1T3"/>